<evidence type="ECO:0000256" key="1">
    <source>
        <dbReference type="ARBA" id="ARBA00038357"/>
    </source>
</evidence>
<name>A0A316ZEV2_9BASI</name>
<dbReference type="InterPro" id="IPR001199">
    <property type="entry name" value="Cyt_B5-like_heme/steroid-bd"/>
</dbReference>
<keyword evidence="5" id="KW-1185">Reference proteome</keyword>
<dbReference type="PANTHER" id="PTHR10281:SF115">
    <property type="entry name" value="BINDING PROTEIN, PUTATIVE (AFU_ORTHOLOGUE AFUA_4G06240)-RELATED"/>
    <property type="match status" value="1"/>
</dbReference>
<dbReference type="EMBL" id="KZ819290">
    <property type="protein sequence ID" value="PWN98855.1"/>
    <property type="molecule type" value="Genomic_DNA"/>
</dbReference>
<dbReference type="Proteomes" id="UP000245946">
    <property type="component" value="Unassembled WGS sequence"/>
</dbReference>
<evidence type="ECO:0000313" key="4">
    <source>
        <dbReference type="EMBL" id="PWN98855.1"/>
    </source>
</evidence>
<evidence type="ECO:0000259" key="3">
    <source>
        <dbReference type="SMART" id="SM01117"/>
    </source>
</evidence>
<evidence type="ECO:0000256" key="2">
    <source>
        <dbReference type="SAM" id="MobiDB-lite"/>
    </source>
</evidence>
<dbReference type="GO" id="GO:0005783">
    <property type="term" value="C:endoplasmic reticulum"/>
    <property type="evidence" value="ECO:0007669"/>
    <property type="project" value="TreeGrafter"/>
</dbReference>
<dbReference type="OrthoDB" id="899at2759"/>
<dbReference type="InterPro" id="IPR050577">
    <property type="entry name" value="MAPR/NEUFC/NENF-like"/>
</dbReference>
<comment type="similarity">
    <text evidence="1">Belongs to the cytochrome b5 family. MAPR subfamily.</text>
</comment>
<dbReference type="FunFam" id="3.10.120.10:FF:000003">
    <property type="entry name" value="membrane-associated progesterone receptor component 1"/>
    <property type="match status" value="1"/>
</dbReference>
<feature type="compositionally biased region" description="Basic and acidic residues" evidence="2">
    <location>
        <begin position="11"/>
        <end position="25"/>
    </location>
</feature>
<dbReference type="SMART" id="SM01117">
    <property type="entry name" value="Cyt-b5"/>
    <property type="match status" value="1"/>
</dbReference>
<dbReference type="RefSeq" id="XP_025599134.1">
    <property type="nucleotide sequence ID" value="XM_025745186.1"/>
</dbReference>
<feature type="domain" description="Cytochrome b5 heme-binding" evidence="3">
    <location>
        <begin position="17"/>
        <end position="113"/>
    </location>
</feature>
<sequence>MMQPTTAPTHPPKDDPISPEELAKHDGTDENVAVWVCIKGHVFDVSEKREMYAPGKGYSIFAGKDASRGLGMSSLKPEDAVSDYSTLDDKQMKVLDDWLAYYAKRYNQVGKLTSS</sequence>
<protein>
    <submittedName>
        <fullName evidence="4">Cytochrome b5</fullName>
    </submittedName>
</protein>
<dbReference type="Pfam" id="PF00173">
    <property type="entry name" value="Cyt-b5"/>
    <property type="match status" value="1"/>
</dbReference>
<reference evidence="4 5" key="1">
    <citation type="journal article" date="2018" name="Mol. Biol. Evol.">
        <title>Broad Genomic Sampling Reveals a Smut Pathogenic Ancestry of the Fungal Clade Ustilaginomycotina.</title>
        <authorList>
            <person name="Kijpornyongpan T."/>
            <person name="Mondo S.J."/>
            <person name="Barry K."/>
            <person name="Sandor L."/>
            <person name="Lee J."/>
            <person name="Lipzen A."/>
            <person name="Pangilinan J."/>
            <person name="LaButti K."/>
            <person name="Hainaut M."/>
            <person name="Henrissat B."/>
            <person name="Grigoriev I.V."/>
            <person name="Spatafora J.W."/>
            <person name="Aime M.C."/>
        </authorList>
    </citation>
    <scope>NUCLEOTIDE SEQUENCE [LARGE SCALE GENOMIC DNA]</scope>
    <source>
        <strain evidence="4 5">MCA 4186</strain>
    </source>
</reference>
<accession>A0A316ZEV2</accession>
<dbReference type="GeneID" id="37272730"/>
<proteinExistence type="inferred from homology"/>
<feature type="region of interest" description="Disordered" evidence="2">
    <location>
        <begin position="1"/>
        <end position="25"/>
    </location>
</feature>
<dbReference type="AlphaFoldDB" id="A0A316ZEV2"/>
<dbReference type="PANTHER" id="PTHR10281">
    <property type="entry name" value="MEMBRANE-ASSOCIATED PROGESTERONE RECEPTOR COMPONENT-RELATED"/>
    <property type="match status" value="1"/>
</dbReference>
<dbReference type="InterPro" id="IPR036400">
    <property type="entry name" value="Cyt_B5-like_heme/steroid_sf"/>
</dbReference>
<dbReference type="GO" id="GO:0016020">
    <property type="term" value="C:membrane"/>
    <property type="evidence" value="ECO:0007669"/>
    <property type="project" value="TreeGrafter"/>
</dbReference>
<organism evidence="4 5">
    <name type="scientific">Tilletiopsis washingtonensis</name>
    <dbReference type="NCBI Taxonomy" id="58919"/>
    <lineage>
        <taxon>Eukaryota</taxon>
        <taxon>Fungi</taxon>
        <taxon>Dikarya</taxon>
        <taxon>Basidiomycota</taxon>
        <taxon>Ustilaginomycotina</taxon>
        <taxon>Exobasidiomycetes</taxon>
        <taxon>Entylomatales</taxon>
        <taxon>Entylomatales incertae sedis</taxon>
        <taxon>Tilletiopsis</taxon>
    </lineage>
</organism>
<dbReference type="STRING" id="58919.A0A316ZEV2"/>
<evidence type="ECO:0000313" key="5">
    <source>
        <dbReference type="Proteomes" id="UP000245946"/>
    </source>
</evidence>
<dbReference type="GO" id="GO:0020037">
    <property type="term" value="F:heme binding"/>
    <property type="evidence" value="ECO:0007669"/>
    <property type="project" value="UniProtKB-ARBA"/>
</dbReference>
<gene>
    <name evidence="4" type="ORF">FA09DRAFT_360009</name>
</gene>
<dbReference type="Gene3D" id="3.10.120.10">
    <property type="entry name" value="Cytochrome b5-like heme/steroid binding domain"/>
    <property type="match status" value="1"/>
</dbReference>
<dbReference type="SUPFAM" id="SSF55856">
    <property type="entry name" value="Cytochrome b5-like heme/steroid binding domain"/>
    <property type="match status" value="1"/>
</dbReference>